<sequence length="228" mass="26573">MRPIEKGSHPKDDSNQDVLFQKYQQAHPELISRLGEFCSYCEMRLEAGLAVEHVQPKTLYPQLALHWDNFLLACPHCNPTKGHKDVQLADYVWPDLDDTHMIFAYLEDGRVKAVDSPYHARATNLINLVGLNKNPTPSESNDRRLHNRRLNFELAKRYRDSFASRPTDDLHVDLLVTAAQKSGYWSIWYTVFRDYPEIIRRFNESFPGTSPHCFETDTYQAKSRHNRP</sequence>
<keyword evidence="2" id="KW-0540">Nuclease</keyword>
<gene>
    <name evidence="2" type="ORF">JJB07_08620</name>
</gene>
<dbReference type="EMBL" id="JAEQNB010000002">
    <property type="protein sequence ID" value="MBL0386714.1"/>
    <property type="molecule type" value="Genomic_DNA"/>
</dbReference>
<protein>
    <submittedName>
        <fullName evidence="2">HNH endonuclease</fullName>
    </submittedName>
</protein>
<dbReference type="Gene3D" id="1.10.30.50">
    <property type="match status" value="1"/>
</dbReference>
<reference evidence="2 3" key="1">
    <citation type="submission" date="2021-01" db="EMBL/GenBank/DDBJ databases">
        <title>Tumebacillus sp. strain ITR2 16S ribosomal RNA gene Genome sequencing and assembly.</title>
        <authorList>
            <person name="Kang M."/>
        </authorList>
    </citation>
    <scope>NUCLEOTIDE SEQUENCE [LARGE SCALE GENOMIC DNA]</scope>
    <source>
        <strain evidence="2 3">ITR2</strain>
    </source>
</reference>
<dbReference type="Proteomes" id="UP000602284">
    <property type="component" value="Unassembled WGS sequence"/>
</dbReference>
<evidence type="ECO:0000259" key="1">
    <source>
        <dbReference type="Pfam" id="PF01844"/>
    </source>
</evidence>
<accession>A0ABS1J8Y7</accession>
<dbReference type="InterPro" id="IPR002711">
    <property type="entry name" value="HNH"/>
</dbReference>
<dbReference type="GO" id="GO:0004519">
    <property type="term" value="F:endonuclease activity"/>
    <property type="evidence" value="ECO:0007669"/>
    <property type="project" value="UniProtKB-KW"/>
</dbReference>
<keyword evidence="2" id="KW-0378">Hydrolase</keyword>
<evidence type="ECO:0000313" key="3">
    <source>
        <dbReference type="Proteomes" id="UP000602284"/>
    </source>
</evidence>
<feature type="domain" description="HNH" evidence="1">
    <location>
        <begin position="38"/>
        <end position="83"/>
    </location>
</feature>
<keyword evidence="3" id="KW-1185">Reference proteome</keyword>
<keyword evidence="2" id="KW-0255">Endonuclease</keyword>
<comment type="caution">
    <text evidence="2">The sequence shown here is derived from an EMBL/GenBank/DDBJ whole genome shotgun (WGS) entry which is preliminary data.</text>
</comment>
<dbReference type="RefSeq" id="WP_201633676.1">
    <property type="nucleotide sequence ID" value="NZ_JAEQNB010000002.1"/>
</dbReference>
<name>A0ABS1J8Y7_9BACL</name>
<proteinExistence type="predicted"/>
<dbReference type="Pfam" id="PF01844">
    <property type="entry name" value="HNH"/>
    <property type="match status" value="1"/>
</dbReference>
<organism evidence="2 3">
    <name type="scientific">Tumebacillus amylolyticus</name>
    <dbReference type="NCBI Taxonomy" id="2801339"/>
    <lineage>
        <taxon>Bacteria</taxon>
        <taxon>Bacillati</taxon>
        <taxon>Bacillota</taxon>
        <taxon>Bacilli</taxon>
        <taxon>Bacillales</taxon>
        <taxon>Alicyclobacillaceae</taxon>
        <taxon>Tumebacillus</taxon>
    </lineage>
</organism>
<evidence type="ECO:0000313" key="2">
    <source>
        <dbReference type="EMBL" id="MBL0386714.1"/>
    </source>
</evidence>